<keyword evidence="2" id="KW-0460">Magnesium</keyword>
<dbReference type="InterPro" id="IPR036412">
    <property type="entry name" value="HAD-like_sf"/>
</dbReference>
<evidence type="ECO:0000256" key="2">
    <source>
        <dbReference type="ARBA" id="ARBA00022842"/>
    </source>
</evidence>
<keyword evidence="1" id="KW-0479">Metal-binding</keyword>
<protein>
    <recommendedName>
        <fullName evidence="3">Cation-transporting P-type ATPase C-terminal domain-containing protein</fullName>
    </recommendedName>
</protein>
<name>A0A498KXQ1_MALDO</name>
<dbReference type="PANTHER" id="PTHR24093:SF434">
    <property type="entry name" value="CALCIUM-TRANSPORTING ATPASE 13, PLASMA MEMBRANE-TYPE-RELATED"/>
    <property type="match status" value="1"/>
</dbReference>
<comment type="caution">
    <text evidence="4">The sequence shown here is derived from an EMBL/GenBank/DDBJ whole genome shotgun (WGS) entry which is preliminary data.</text>
</comment>
<feature type="domain" description="Cation-transporting P-type ATPase C-terminal" evidence="3">
    <location>
        <begin position="123"/>
        <end position="174"/>
    </location>
</feature>
<dbReference type="PRINTS" id="PR00119">
    <property type="entry name" value="CATATPASE"/>
</dbReference>
<dbReference type="Gene3D" id="1.20.1110.10">
    <property type="entry name" value="Calcium-transporting ATPase, transmembrane domain"/>
    <property type="match status" value="1"/>
</dbReference>
<reference evidence="4 5" key="1">
    <citation type="submission" date="2018-10" db="EMBL/GenBank/DDBJ databases">
        <title>A high-quality apple genome assembly.</title>
        <authorList>
            <person name="Hu J."/>
        </authorList>
    </citation>
    <scope>NUCLEOTIDE SEQUENCE [LARGE SCALE GENOMIC DNA]</scope>
    <source>
        <strain evidence="5">cv. HFTH1</strain>
        <tissue evidence="4">Young leaf</tissue>
    </source>
</reference>
<proteinExistence type="predicted"/>
<evidence type="ECO:0000256" key="1">
    <source>
        <dbReference type="ARBA" id="ARBA00022723"/>
    </source>
</evidence>
<dbReference type="GO" id="GO:0005886">
    <property type="term" value="C:plasma membrane"/>
    <property type="evidence" value="ECO:0007669"/>
    <property type="project" value="TreeGrafter"/>
</dbReference>
<gene>
    <name evidence="4" type="ORF">DVH24_026874</name>
</gene>
<dbReference type="Proteomes" id="UP000290289">
    <property type="component" value="Unassembled WGS sequence"/>
</dbReference>
<evidence type="ECO:0000313" key="5">
    <source>
        <dbReference type="Proteomes" id="UP000290289"/>
    </source>
</evidence>
<sequence length="179" mass="19807">MRRKADNATYVHWKEAAGGTKEAVVEGVESRNYTPEQRMQKVNVINVMARSSTFDKLLMVQCLKQKGYVVVVTVVGKNDVPTLKEVDIGLSMGIQSTEVAKESSDFVILDDKFATLRASAGEVPLIVVQLLWMNLIMDTMAAQALITDKPAKEIIERPLVGPTVITNIVWMNLLPQASF</sequence>
<dbReference type="PANTHER" id="PTHR24093">
    <property type="entry name" value="CATION TRANSPORTING ATPASE"/>
    <property type="match status" value="1"/>
</dbReference>
<dbReference type="EMBL" id="RDQH01000219">
    <property type="protein sequence ID" value="RXI09713.1"/>
    <property type="molecule type" value="Genomic_DNA"/>
</dbReference>
<evidence type="ECO:0000313" key="4">
    <source>
        <dbReference type="EMBL" id="RXI09713.1"/>
    </source>
</evidence>
<organism evidence="4 5">
    <name type="scientific">Malus domestica</name>
    <name type="common">Apple</name>
    <name type="synonym">Pyrus malus</name>
    <dbReference type="NCBI Taxonomy" id="3750"/>
    <lineage>
        <taxon>Eukaryota</taxon>
        <taxon>Viridiplantae</taxon>
        <taxon>Streptophyta</taxon>
        <taxon>Embryophyta</taxon>
        <taxon>Tracheophyta</taxon>
        <taxon>Spermatophyta</taxon>
        <taxon>Magnoliopsida</taxon>
        <taxon>eudicotyledons</taxon>
        <taxon>Gunneridae</taxon>
        <taxon>Pentapetalae</taxon>
        <taxon>rosids</taxon>
        <taxon>fabids</taxon>
        <taxon>Rosales</taxon>
        <taxon>Rosaceae</taxon>
        <taxon>Amygdaloideae</taxon>
        <taxon>Maleae</taxon>
        <taxon>Malus</taxon>
    </lineage>
</organism>
<dbReference type="GO" id="GO:0005388">
    <property type="term" value="F:P-type calcium transporter activity"/>
    <property type="evidence" value="ECO:0007669"/>
    <property type="project" value="TreeGrafter"/>
</dbReference>
<dbReference type="AlphaFoldDB" id="A0A498KXQ1"/>
<keyword evidence="5" id="KW-1185">Reference proteome</keyword>
<accession>A0A498KXQ1</accession>
<dbReference type="Gene3D" id="3.40.50.1000">
    <property type="entry name" value="HAD superfamily/HAD-like"/>
    <property type="match status" value="1"/>
</dbReference>
<dbReference type="Pfam" id="PF00689">
    <property type="entry name" value="Cation_ATPase_C"/>
    <property type="match status" value="1"/>
</dbReference>
<dbReference type="InterPro" id="IPR006068">
    <property type="entry name" value="ATPase_P-typ_cation-transptr_C"/>
</dbReference>
<dbReference type="GO" id="GO:0046872">
    <property type="term" value="F:metal ion binding"/>
    <property type="evidence" value="ECO:0007669"/>
    <property type="project" value="UniProtKB-KW"/>
</dbReference>
<evidence type="ECO:0000259" key="3">
    <source>
        <dbReference type="Pfam" id="PF00689"/>
    </source>
</evidence>
<dbReference type="InterPro" id="IPR023214">
    <property type="entry name" value="HAD_sf"/>
</dbReference>
<dbReference type="STRING" id="3750.A0A498KXQ1"/>
<dbReference type="SUPFAM" id="SSF56784">
    <property type="entry name" value="HAD-like"/>
    <property type="match status" value="1"/>
</dbReference>